<dbReference type="Gene3D" id="3.40.190.290">
    <property type="match status" value="1"/>
</dbReference>
<dbReference type="SUPFAM" id="SSF46785">
    <property type="entry name" value="Winged helix' DNA-binding domain"/>
    <property type="match status" value="1"/>
</dbReference>
<dbReference type="InterPro" id="IPR036388">
    <property type="entry name" value="WH-like_DNA-bd_sf"/>
</dbReference>
<evidence type="ECO:0000256" key="2">
    <source>
        <dbReference type="ARBA" id="ARBA00023015"/>
    </source>
</evidence>
<evidence type="ECO:0000313" key="7">
    <source>
        <dbReference type="Proteomes" id="UP000053235"/>
    </source>
</evidence>
<keyword evidence="3" id="KW-0238">DNA-binding</keyword>
<dbReference type="SUPFAM" id="SSF53850">
    <property type="entry name" value="Periplasmic binding protein-like II"/>
    <property type="match status" value="1"/>
</dbReference>
<keyword evidence="7" id="KW-1185">Reference proteome</keyword>
<comment type="similarity">
    <text evidence="1">Belongs to the LysR transcriptional regulatory family.</text>
</comment>
<dbReference type="Pfam" id="PF03466">
    <property type="entry name" value="LysR_substrate"/>
    <property type="match status" value="1"/>
</dbReference>
<sequence>MDKLSALSSFVNAVRLGSFSAAATHLGVSQPAVSQQVRSLEDTLGTRLINRTTRRLSLTEAGERYFAYASDILEKLSEADRSMQSNEAQMSGRLTVSLPYAFTEPELAGFLTKFKAAYPNILFDVQLSDAMVDLQKERIDVAIRMGHLRDDRLIVKKLGDMKRCLVASPDYLNRTRRPETPEDLKTHDFLLYPHIAEAGSIELVGPTGKAAKVAVSPTMVINNSAALRRAAIAGLGISTAVTWLSAPHFGTGELELILEDWSYGVHPIHAVYPSYRFIPMKVRQFVSDLQAHLDEQQAFADPTAHLAAAE</sequence>
<feature type="domain" description="HTH lysR-type" evidence="5">
    <location>
        <begin position="1"/>
        <end position="59"/>
    </location>
</feature>
<evidence type="ECO:0000259" key="5">
    <source>
        <dbReference type="PROSITE" id="PS50931"/>
    </source>
</evidence>
<dbReference type="PRINTS" id="PR00039">
    <property type="entry name" value="HTHLYSR"/>
</dbReference>
<dbReference type="GO" id="GO:0003677">
    <property type="term" value="F:DNA binding"/>
    <property type="evidence" value="ECO:0007669"/>
    <property type="project" value="UniProtKB-KW"/>
</dbReference>
<dbReference type="PROSITE" id="PS50931">
    <property type="entry name" value="HTH_LYSR"/>
    <property type="match status" value="1"/>
</dbReference>
<dbReference type="InterPro" id="IPR036390">
    <property type="entry name" value="WH_DNA-bd_sf"/>
</dbReference>
<keyword evidence="2" id="KW-0805">Transcription regulation</keyword>
<dbReference type="RefSeq" id="WP_055671632.1">
    <property type="nucleotide sequence ID" value="NZ_CXWD01000006.1"/>
</dbReference>
<proteinExistence type="inferred from homology"/>
<dbReference type="OrthoDB" id="9813056at2"/>
<dbReference type="GO" id="GO:0003700">
    <property type="term" value="F:DNA-binding transcription factor activity"/>
    <property type="evidence" value="ECO:0007669"/>
    <property type="project" value="InterPro"/>
</dbReference>
<keyword evidence="4" id="KW-0804">Transcription</keyword>
<organism evidence="6 7">
    <name type="scientific">Roseibium alexandrii</name>
    <dbReference type="NCBI Taxonomy" id="388408"/>
    <lineage>
        <taxon>Bacteria</taxon>
        <taxon>Pseudomonadati</taxon>
        <taxon>Pseudomonadota</taxon>
        <taxon>Alphaproteobacteria</taxon>
        <taxon>Hyphomicrobiales</taxon>
        <taxon>Stappiaceae</taxon>
        <taxon>Roseibium</taxon>
    </lineage>
</organism>
<protein>
    <submittedName>
        <fullName evidence="6">Gcv operon activator</fullName>
    </submittedName>
</protein>
<evidence type="ECO:0000256" key="3">
    <source>
        <dbReference type="ARBA" id="ARBA00023125"/>
    </source>
</evidence>
<dbReference type="STRING" id="388408.LAX5112_01946"/>
<dbReference type="InterPro" id="IPR058163">
    <property type="entry name" value="LysR-type_TF_proteobact-type"/>
</dbReference>
<dbReference type="InterPro" id="IPR000847">
    <property type="entry name" value="LysR_HTH_N"/>
</dbReference>
<gene>
    <name evidence="6" type="primary">gcvA_8</name>
    <name evidence="6" type="ORF">LAX5112_01946</name>
</gene>
<dbReference type="InterPro" id="IPR005119">
    <property type="entry name" value="LysR_subst-bd"/>
</dbReference>
<dbReference type="PANTHER" id="PTHR30537">
    <property type="entry name" value="HTH-TYPE TRANSCRIPTIONAL REGULATOR"/>
    <property type="match status" value="1"/>
</dbReference>
<dbReference type="Proteomes" id="UP000053235">
    <property type="component" value="Unassembled WGS sequence"/>
</dbReference>
<accession>A0A0M7A305</accession>
<evidence type="ECO:0000256" key="4">
    <source>
        <dbReference type="ARBA" id="ARBA00023163"/>
    </source>
</evidence>
<dbReference type="PANTHER" id="PTHR30537:SF5">
    <property type="entry name" value="HTH-TYPE TRANSCRIPTIONAL ACTIVATOR TTDR-RELATED"/>
    <property type="match status" value="1"/>
</dbReference>
<dbReference type="Gene3D" id="1.10.10.10">
    <property type="entry name" value="Winged helix-like DNA-binding domain superfamily/Winged helix DNA-binding domain"/>
    <property type="match status" value="1"/>
</dbReference>
<evidence type="ECO:0000256" key="1">
    <source>
        <dbReference type="ARBA" id="ARBA00009437"/>
    </source>
</evidence>
<evidence type="ECO:0000313" key="6">
    <source>
        <dbReference type="EMBL" id="CTQ68951.1"/>
    </source>
</evidence>
<name>A0A0M7A305_9HYPH</name>
<dbReference type="EMBL" id="CXWD01000006">
    <property type="protein sequence ID" value="CTQ68951.1"/>
    <property type="molecule type" value="Genomic_DNA"/>
</dbReference>
<reference evidence="7" key="1">
    <citation type="submission" date="2015-07" db="EMBL/GenBank/DDBJ databases">
        <authorList>
            <person name="Rodrigo-Torres Lidia"/>
            <person name="Arahal R.David."/>
        </authorList>
    </citation>
    <scope>NUCLEOTIDE SEQUENCE [LARGE SCALE GENOMIC DNA]</scope>
    <source>
        <strain evidence="7">CECT 5112</strain>
    </source>
</reference>
<dbReference type="AlphaFoldDB" id="A0A0M7A305"/>
<dbReference type="CDD" id="cd08422">
    <property type="entry name" value="PBP2_CrgA_like"/>
    <property type="match status" value="1"/>
</dbReference>
<dbReference type="FunFam" id="1.10.10.10:FF:000001">
    <property type="entry name" value="LysR family transcriptional regulator"/>
    <property type="match status" value="1"/>
</dbReference>
<dbReference type="Pfam" id="PF00126">
    <property type="entry name" value="HTH_1"/>
    <property type="match status" value="1"/>
</dbReference>